<dbReference type="AlphaFoldDB" id="A0AAD3NNL3"/>
<dbReference type="Proteomes" id="UP001234787">
    <property type="component" value="Unassembled WGS sequence"/>
</dbReference>
<protein>
    <submittedName>
        <fullName evidence="2">Uncharacterized protein</fullName>
    </submittedName>
</protein>
<keyword evidence="3" id="KW-1185">Reference proteome</keyword>
<proteinExistence type="predicted"/>
<name>A0AAD3NNL3_CRYJA</name>
<gene>
    <name evidence="2" type="ORF">SUGI_1489780</name>
</gene>
<accession>A0AAD3NNL3</accession>
<feature type="compositionally biased region" description="Low complexity" evidence="1">
    <location>
        <begin position="143"/>
        <end position="157"/>
    </location>
</feature>
<dbReference type="EMBL" id="BSEH01000663">
    <property type="protein sequence ID" value="GLJ59045.1"/>
    <property type="molecule type" value="Genomic_DNA"/>
</dbReference>
<feature type="region of interest" description="Disordered" evidence="1">
    <location>
        <begin position="143"/>
        <end position="165"/>
    </location>
</feature>
<evidence type="ECO:0000313" key="2">
    <source>
        <dbReference type="EMBL" id="GLJ59045.1"/>
    </source>
</evidence>
<comment type="caution">
    <text evidence="2">The sequence shown here is derived from an EMBL/GenBank/DDBJ whole genome shotgun (WGS) entry which is preliminary data.</text>
</comment>
<evidence type="ECO:0000313" key="3">
    <source>
        <dbReference type="Proteomes" id="UP001234787"/>
    </source>
</evidence>
<organism evidence="2 3">
    <name type="scientific">Cryptomeria japonica</name>
    <name type="common">Japanese cedar</name>
    <name type="synonym">Cupressus japonica</name>
    <dbReference type="NCBI Taxonomy" id="3369"/>
    <lineage>
        <taxon>Eukaryota</taxon>
        <taxon>Viridiplantae</taxon>
        <taxon>Streptophyta</taxon>
        <taxon>Embryophyta</taxon>
        <taxon>Tracheophyta</taxon>
        <taxon>Spermatophyta</taxon>
        <taxon>Pinopsida</taxon>
        <taxon>Pinidae</taxon>
        <taxon>Conifers II</taxon>
        <taxon>Cupressales</taxon>
        <taxon>Cupressaceae</taxon>
        <taxon>Cryptomeria</taxon>
    </lineage>
</organism>
<sequence length="165" mass="17575">MLFHPEPDKLPFPTASERGPSLQGTSGGPLLFYGVGLTHCSRSENNNGAFYLPQQGAILVKPPGKLPTPLTIYSSPSDEGALRIKAERAGGGNEMTCYKVHSFLQVFSSVDGGRKGVRRKSTIFSGKEGFTPAGLHACMHGRQGLSQSQSPSSLNQNVRMASPQS</sequence>
<evidence type="ECO:0000256" key="1">
    <source>
        <dbReference type="SAM" id="MobiDB-lite"/>
    </source>
</evidence>
<feature type="region of interest" description="Disordered" evidence="1">
    <location>
        <begin position="1"/>
        <end position="23"/>
    </location>
</feature>
<reference evidence="2" key="1">
    <citation type="submission" date="2022-12" db="EMBL/GenBank/DDBJ databases">
        <title>Chromosome-Level Genome Assembly of Japanese Cedar (Cryptomeriajaponica D. Don).</title>
        <authorList>
            <person name="Fujino T."/>
            <person name="Yamaguchi K."/>
            <person name="Yokoyama T."/>
            <person name="Hamanaka T."/>
            <person name="Harazono Y."/>
            <person name="Kamada H."/>
            <person name="Kobayashi W."/>
            <person name="Ujino-Ihara T."/>
            <person name="Uchiyama K."/>
            <person name="Matsumoto A."/>
            <person name="Izuno A."/>
            <person name="Tsumura Y."/>
            <person name="Toyoda A."/>
            <person name="Shigenobu S."/>
            <person name="Moriguchi Y."/>
            <person name="Ueno S."/>
            <person name="Kasahara M."/>
        </authorList>
    </citation>
    <scope>NUCLEOTIDE SEQUENCE</scope>
</reference>